<dbReference type="Proteomes" id="UP001159042">
    <property type="component" value="Unassembled WGS sequence"/>
</dbReference>
<reference evidence="1 2" key="1">
    <citation type="journal article" date="2023" name="Insect Mol. Biol.">
        <title>Genome sequencing provides insights into the evolution of gene families encoding plant cell wall-degrading enzymes in longhorned beetles.</title>
        <authorList>
            <person name="Shin N.R."/>
            <person name="Okamura Y."/>
            <person name="Kirsch R."/>
            <person name="Pauchet Y."/>
        </authorList>
    </citation>
    <scope>NUCLEOTIDE SEQUENCE [LARGE SCALE GENOMIC DNA]</scope>
    <source>
        <strain evidence="1">EAD_L_NR</strain>
    </source>
</reference>
<sequence length="61" mass="6663">MYEGDDGCLTRICSGGVEPEQGLRGVGDGDCVWDCDWVLKVNVHKLRLSVGLVQLGSNFHK</sequence>
<accession>A0AAV8WAA4</accession>
<gene>
    <name evidence="1" type="ORF">NQ315_001720</name>
</gene>
<keyword evidence="2" id="KW-1185">Reference proteome</keyword>
<organism evidence="1 2">
    <name type="scientific">Exocentrus adspersus</name>
    <dbReference type="NCBI Taxonomy" id="1586481"/>
    <lineage>
        <taxon>Eukaryota</taxon>
        <taxon>Metazoa</taxon>
        <taxon>Ecdysozoa</taxon>
        <taxon>Arthropoda</taxon>
        <taxon>Hexapoda</taxon>
        <taxon>Insecta</taxon>
        <taxon>Pterygota</taxon>
        <taxon>Neoptera</taxon>
        <taxon>Endopterygota</taxon>
        <taxon>Coleoptera</taxon>
        <taxon>Polyphaga</taxon>
        <taxon>Cucujiformia</taxon>
        <taxon>Chrysomeloidea</taxon>
        <taxon>Cerambycidae</taxon>
        <taxon>Lamiinae</taxon>
        <taxon>Acanthocinini</taxon>
        <taxon>Exocentrus</taxon>
    </lineage>
</organism>
<name>A0AAV8WAA4_9CUCU</name>
<dbReference type="EMBL" id="JANEYG010000005">
    <property type="protein sequence ID" value="KAJ8923166.1"/>
    <property type="molecule type" value="Genomic_DNA"/>
</dbReference>
<evidence type="ECO:0000313" key="2">
    <source>
        <dbReference type="Proteomes" id="UP001159042"/>
    </source>
</evidence>
<protein>
    <submittedName>
        <fullName evidence="1">Uncharacterized protein</fullName>
    </submittedName>
</protein>
<proteinExistence type="predicted"/>
<dbReference type="AlphaFoldDB" id="A0AAV8WAA4"/>
<comment type="caution">
    <text evidence="1">The sequence shown here is derived from an EMBL/GenBank/DDBJ whole genome shotgun (WGS) entry which is preliminary data.</text>
</comment>
<evidence type="ECO:0000313" key="1">
    <source>
        <dbReference type="EMBL" id="KAJ8923166.1"/>
    </source>
</evidence>